<feature type="region of interest" description="Disordered" evidence="1">
    <location>
        <begin position="174"/>
        <end position="194"/>
    </location>
</feature>
<dbReference type="OrthoDB" id="4530251at2"/>
<dbReference type="SUPFAM" id="SSF54909">
    <property type="entry name" value="Dimeric alpha+beta barrel"/>
    <property type="match status" value="1"/>
</dbReference>
<reference evidence="4" key="1">
    <citation type="submission" date="2016-10" db="EMBL/GenBank/DDBJ databases">
        <title>Frankia sp. NRRL B-16386 Genome sequencing.</title>
        <authorList>
            <person name="Ghodhbane-Gtari F."/>
            <person name="Swanson E."/>
            <person name="Gueddou A."/>
            <person name="Hezbri K."/>
            <person name="Ktari K."/>
            <person name="Nouioui I."/>
            <person name="Morris K."/>
            <person name="Simpson S."/>
            <person name="Abebe-Akele F."/>
            <person name="Thomas K."/>
            <person name="Gtari M."/>
            <person name="Tisa L.S."/>
        </authorList>
    </citation>
    <scope>NUCLEOTIDE SEQUENCE [LARGE SCALE GENOMIC DNA]</scope>
    <source>
        <strain evidence="4">NRRL B-16386</strain>
    </source>
</reference>
<dbReference type="AlphaFoldDB" id="A0A1V2HZI2"/>
<accession>A0A1V2HZI2</accession>
<feature type="domain" description="EthD" evidence="2">
    <location>
        <begin position="135"/>
        <end position="211"/>
    </location>
</feature>
<organism evidence="3 4">
    <name type="scientific">Pseudofrankia asymbiotica</name>
    <dbReference type="NCBI Taxonomy" id="1834516"/>
    <lineage>
        <taxon>Bacteria</taxon>
        <taxon>Bacillati</taxon>
        <taxon>Actinomycetota</taxon>
        <taxon>Actinomycetes</taxon>
        <taxon>Frankiales</taxon>
        <taxon>Frankiaceae</taxon>
        <taxon>Pseudofrankia</taxon>
    </lineage>
</organism>
<dbReference type="RefSeq" id="WP_076822837.1">
    <property type="nucleotide sequence ID" value="NZ_MOMC01000124.1"/>
</dbReference>
<proteinExistence type="predicted"/>
<name>A0A1V2HZI2_9ACTN</name>
<dbReference type="GO" id="GO:0016491">
    <property type="term" value="F:oxidoreductase activity"/>
    <property type="evidence" value="ECO:0007669"/>
    <property type="project" value="InterPro"/>
</dbReference>
<evidence type="ECO:0000313" key="3">
    <source>
        <dbReference type="EMBL" id="ONH22051.1"/>
    </source>
</evidence>
<evidence type="ECO:0000259" key="2">
    <source>
        <dbReference type="Pfam" id="PF07110"/>
    </source>
</evidence>
<protein>
    <recommendedName>
        <fullName evidence="2">EthD domain-containing protein</fullName>
    </recommendedName>
</protein>
<evidence type="ECO:0000256" key="1">
    <source>
        <dbReference type="SAM" id="MobiDB-lite"/>
    </source>
</evidence>
<dbReference type="Pfam" id="PF07110">
    <property type="entry name" value="EthD"/>
    <property type="match status" value="1"/>
</dbReference>
<dbReference type="InterPro" id="IPR011008">
    <property type="entry name" value="Dimeric_a/b-barrel"/>
</dbReference>
<dbReference type="EMBL" id="MOMC01000124">
    <property type="protein sequence ID" value="ONH22051.1"/>
    <property type="molecule type" value="Genomic_DNA"/>
</dbReference>
<dbReference type="Proteomes" id="UP000188929">
    <property type="component" value="Unassembled WGS sequence"/>
</dbReference>
<comment type="caution">
    <text evidence="3">The sequence shown here is derived from an EMBL/GenBank/DDBJ whole genome shotgun (WGS) entry which is preliminary data.</text>
</comment>
<gene>
    <name evidence="3" type="ORF">BL253_36905</name>
</gene>
<keyword evidence="4" id="KW-1185">Reference proteome</keyword>
<dbReference type="InterPro" id="IPR009799">
    <property type="entry name" value="EthD_dom"/>
</dbReference>
<evidence type="ECO:0000313" key="4">
    <source>
        <dbReference type="Proteomes" id="UP000188929"/>
    </source>
</evidence>
<dbReference type="Gene3D" id="3.30.70.100">
    <property type="match status" value="1"/>
</dbReference>
<sequence length="249" mass="27755">MIKRILLVTRACARDEFAAEWRACVGAALGAPPDARPLGLAAGTVLDEVTPDPPHDGIGLEWFADDSHLRRFEAWWGSPDGKAAKEFLGRVAEPESVSIVVAREHVMRGEEWLRQRRLEGGTSLKHMALARRAADLTPAEFFDRWKNRAGKVGTVPIPAVARGQAYIQNHPLLTADTDTDTDAGTGTDTDTDTDWPYDAVNEVYFDDLDGMRERISWFAENLEQNEDDLVRENWFVAVREETLLPVPSS</sequence>